<reference evidence="3" key="1">
    <citation type="submission" date="2007-10" db="EMBL/GenBank/DDBJ databases">
        <title>Complete genome of Alkaliphilus oremlandii OhILAs.</title>
        <authorList>
            <person name="Copeland A."/>
            <person name="Lucas S."/>
            <person name="Lapidus A."/>
            <person name="Barry K."/>
            <person name="Detter J.C."/>
            <person name="Glavina del Rio T."/>
            <person name="Hammon N."/>
            <person name="Israni S."/>
            <person name="Dalin E."/>
            <person name="Tice H."/>
            <person name="Pitluck S."/>
            <person name="Chain P."/>
            <person name="Malfatti S."/>
            <person name="Shin M."/>
            <person name="Vergez L."/>
            <person name="Schmutz J."/>
            <person name="Larimer F."/>
            <person name="Land M."/>
            <person name="Hauser L."/>
            <person name="Kyrpides N."/>
            <person name="Mikhailova N."/>
            <person name="Stolz J.F."/>
            <person name="Dawson A."/>
            <person name="Fisher E."/>
            <person name="Crable B."/>
            <person name="Perera E."/>
            <person name="Lisak J."/>
            <person name="Ranganathan M."/>
            <person name="Basu P."/>
            <person name="Richardson P."/>
        </authorList>
    </citation>
    <scope>NUCLEOTIDE SEQUENCE [LARGE SCALE GENOMIC DNA]</scope>
    <source>
        <strain evidence="3">OhILAs</strain>
    </source>
</reference>
<keyword evidence="1" id="KW-0472">Membrane</keyword>
<dbReference type="Pfam" id="PF06695">
    <property type="entry name" value="Sm_multidrug_ex"/>
    <property type="match status" value="1"/>
</dbReference>
<sequence>MEQILDIITKELMVLFIAALPLVELRGAIPIGVSMGMSPIHATFLGIIGSLLPVPFLLFLLKPIFIKLRKTKNFRGMVDKIVKDTLRKTDTIKKYSVIGLIVFVAIPLPGTGVWSGSLAAILFNIRIKHAFPAIALGNAIAGMIMFVLSHIVVNV</sequence>
<dbReference type="KEGG" id="aoe:Clos_2532"/>
<dbReference type="Proteomes" id="UP000000269">
    <property type="component" value="Chromosome"/>
</dbReference>
<dbReference type="OrthoDB" id="360192at2"/>
<dbReference type="HOGENOM" id="CLU_075669_1_0_9"/>
<keyword evidence="3" id="KW-1185">Reference proteome</keyword>
<feature type="transmembrane region" description="Helical" evidence="1">
    <location>
        <begin position="97"/>
        <end position="123"/>
    </location>
</feature>
<name>A8MJT1_ALKOO</name>
<protein>
    <submittedName>
        <fullName evidence="2">Putative small multi-drug export</fullName>
    </submittedName>
</protein>
<evidence type="ECO:0000256" key="1">
    <source>
        <dbReference type="SAM" id="Phobius"/>
    </source>
</evidence>
<dbReference type="EMBL" id="CP000853">
    <property type="protein sequence ID" value="ABW20063.1"/>
    <property type="molecule type" value="Genomic_DNA"/>
</dbReference>
<dbReference type="RefSeq" id="WP_012160370.1">
    <property type="nucleotide sequence ID" value="NC_009922.1"/>
</dbReference>
<feature type="transmembrane region" description="Helical" evidence="1">
    <location>
        <begin position="129"/>
        <end position="153"/>
    </location>
</feature>
<dbReference type="AlphaFoldDB" id="A8MJT1"/>
<gene>
    <name evidence="2" type="ordered locus">Clos_2532</name>
</gene>
<evidence type="ECO:0000313" key="2">
    <source>
        <dbReference type="EMBL" id="ABW20063.1"/>
    </source>
</evidence>
<evidence type="ECO:0000313" key="3">
    <source>
        <dbReference type="Proteomes" id="UP000000269"/>
    </source>
</evidence>
<keyword evidence="1" id="KW-1133">Transmembrane helix</keyword>
<dbReference type="InterPro" id="IPR009577">
    <property type="entry name" value="Sm_multidrug_ex"/>
</dbReference>
<dbReference type="PANTHER" id="PTHR36007:SF2">
    <property type="entry name" value="TRANSPORT PROTEIN-RELATED"/>
    <property type="match status" value="1"/>
</dbReference>
<feature type="transmembrane region" description="Helical" evidence="1">
    <location>
        <begin position="39"/>
        <end position="61"/>
    </location>
</feature>
<keyword evidence="1" id="KW-0812">Transmembrane</keyword>
<dbReference type="eggNOG" id="COG2426">
    <property type="taxonomic scope" value="Bacteria"/>
</dbReference>
<organism evidence="2 3">
    <name type="scientific">Alkaliphilus oremlandii (strain OhILAs)</name>
    <name type="common">Clostridium oremlandii (strain OhILAs)</name>
    <dbReference type="NCBI Taxonomy" id="350688"/>
    <lineage>
        <taxon>Bacteria</taxon>
        <taxon>Bacillati</taxon>
        <taxon>Bacillota</taxon>
        <taxon>Clostridia</taxon>
        <taxon>Peptostreptococcales</taxon>
        <taxon>Natronincolaceae</taxon>
        <taxon>Alkaliphilus</taxon>
    </lineage>
</organism>
<proteinExistence type="predicted"/>
<feature type="transmembrane region" description="Helical" evidence="1">
    <location>
        <begin position="12"/>
        <end position="33"/>
    </location>
</feature>
<dbReference type="PANTHER" id="PTHR36007">
    <property type="entry name" value="TRANSPORT PROTEIN-RELATED"/>
    <property type="match status" value="1"/>
</dbReference>
<accession>A8MJT1</accession>